<gene>
    <name evidence="2" type="ORF">QR680_011976</name>
</gene>
<feature type="transmembrane region" description="Helical" evidence="1">
    <location>
        <begin position="116"/>
        <end position="139"/>
    </location>
</feature>
<dbReference type="AlphaFoldDB" id="A0AA39I2A7"/>
<sequence>MNISLNETFEEETEEFALIVKLGSTDFEYDYDIPWETFAVCRIVVGYFNLATFAIIVPLYSYVISILITKCDYKTNTSYQIMVNISLMDILLSAQNLLSGYLVFRPDDYHSHVLHQATIVFSCMRMGFLQGGTLLSLLLAINRLMVVLNIRINRIVNSMFLVVTGIAWILQIPLPILLHYFNTAHIEYFFNLMGVMYGFNGPDFFLDFTGYIGPAFLGAAFCCYLGIVVAIITKKELYGSSYKISSLEIKLIIQAFLLSVPLALLILLGMIAHDAMFKHAWLFLSFNIVAAIIPANTMINYIIFNPVIRAHLFKILRKKEEVRKPTTVIQTITAQTAQSNKTLVTNTNGYFVRRSSERK</sequence>
<keyword evidence="1" id="KW-0812">Transmembrane</keyword>
<feature type="transmembrane region" description="Helical" evidence="1">
    <location>
        <begin position="81"/>
        <end position="104"/>
    </location>
</feature>
<dbReference type="SUPFAM" id="SSF81321">
    <property type="entry name" value="Family A G protein-coupled receptor-like"/>
    <property type="match status" value="1"/>
</dbReference>
<organism evidence="2 3">
    <name type="scientific">Steinernema hermaphroditum</name>
    <dbReference type="NCBI Taxonomy" id="289476"/>
    <lineage>
        <taxon>Eukaryota</taxon>
        <taxon>Metazoa</taxon>
        <taxon>Ecdysozoa</taxon>
        <taxon>Nematoda</taxon>
        <taxon>Chromadorea</taxon>
        <taxon>Rhabditida</taxon>
        <taxon>Tylenchina</taxon>
        <taxon>Panagrolaimomorpha</taxon>
        <taxon>Strongyloidoidea</taxon>
        <taxon>Steinernematidae</taxon>
        <taxon>Steinernema</taxon>
    </lineage>
</organism>
<keyword evidence="1" id="KW-0472">Membrane</keyword>
<protein>
    <submittedName>
        <fullName evidence="2">Uncharacterized protein</fullName>
    </submittedName>
</protein>
<dbReference type="InterPro" id="IPR019425">
    <property type="entry name" value="7TM_GPCR_serpentine_rcpt_Srt"/>
</dbReference>
<dbReference type="EMBL" id="JAUCMV010000002">
    <property type="protein sequence ID" value="KAK0415499.1"/>
    <property type="molecule type" value="Genomic_DNA"/>
</dbReference>
<comment type="caution">
    <text evidence="2">The sequence shown here is derived from an EMBL/GenBank/DDBJ whole genome shotgun (WGS) entry which is preliminary data.</text>
</comment>
<reference evidence="2" key="1">
    <citation type="submission" date="2023-06" db="EMBL/GenBank/DDBJ databases">
        <title>Genomic analysis of the entomopathogenic nematode Steinernema hermaphroditum.</title>
        <authorList>
            <person name="Schwarz E.M."/>
            <person name="Heppert J.K."/>
            <person name="Baniya A."/>
            <person name="Schwartz H.T."/>
            <person name="Tan C.-H."/>
            <person name="Antoshechkin I."/>
            <person name="Sternberg P.W."/>
            <person name="Goodrich-Blair H."/>
            <person name="Dillman A.R."/>
        </authorList>
    </citation>
    <scope>NUCLEOTIDE SEQUENCE</scope>
    <source>
        <strain evidence="2">PS9179</strain>
        <tissue evidence="2">Whole animal</tissue>
    </source>
</reference>
<feature type="transmembrane region" description="Helical" evidence="1">
    <location>
        <begin position="252"/>
        <end position="273"/>
    </location>
</feature>
<evidence type="ECO:0000256" key="1">
    <source>
        <dbReference type="SAM" id="Phobius"/>
    </source>
</evidence>
<proteinExistence type="predicted"/>
<dbReference type="Gene3D" id="1.20.1070.10">
    <property type="entry name" value="Rhodopsin 7-helix transmembrane proteins"/>
    <property type="match status" value="1"/>
</dbReference>
<keyword evidence="3" id="KW-1185">Reference proteome</keyword>
<dbReference type="Proteomes" id="UP001175271">
    <property type="component" value="Unassembled WGS sequence"/>
</dbReference>
<feature type="transmembrane region" description="Helical" evidence="1">
    <location>
        <begin position="44"/>
        <end position="69"/>
    </location>
</feature>
<dbReference type="PANTHER" id="PTHR23021">
    <property type="entry name" value="SERPENTINE RECEPTOR, CLASS T"/>
    <property type="match status" value="1"/>
</dbReference>
<feature type="transmembrane region" description="Helical" evidence="1">
    <location>
        <begin position="211"/>
        <end position="232"/>
    </location>
</feature>
<evidence type="ECO:0000313" key="2">
    <source>
        <dbReference type="EMBL" id="KAK0415499.1"/>
    </source>
</evidence>
<accession>A0AA39I2A7</accession>
<evidence type="ECO:0000313" key="3">
    <source>
        <dbReference type="Proteomes" id="UP001175271"/>
    </source>
</evidence>
<feature type="transmembrane region" description="Helical" evidence="1">
    <location>
        <begin position="279"/>
        <end position="304"/>
    </location>
</feature>
<feature type="transmembrane region" description="Helical" evidence="1">
    <location>
        <begin position="160"/>
        <end position="181"/>
    </location>
</feature>
<name>A0AA39I2A7_9BILA</name>
<keyword evidence="1" id="KW-1133">Transmembrane helix</keyword>